<sequence length="233" mass="25025">MGAGCGEAEGVENHRTDVGRRIALRREQLGLDRRAVAERAGVAPEYLRYLEERPASPSYASLTRVARALETTVAELIGGPPPSGAAPPEVSHRDALAELDEATCWELLAGHTVGRVAVETDGGPAIVPVNYALDDHTLVYRTASETSPARATEAEELAFEVDHLDEAQRVGWSVLLVGPARRLADAEEIRVLTERLAGAGGDPAGTEPWVGGDRDLWVRLTPERVTGRRVTLV</sequence>
<dbReference type="SUPFAM" id="SSF50475">
    <property type="entry name" value="FMN-binding split barrel"/>
    <property type="match status" value="1"/>
</dbReference>
<dbReference type="Gene3D" id="1.10.260.40">
    <property type="entry name" value="lambda repressor-like DNA-binding domains"/>
    <property type="match status" value="1"/>
</dbReference>
<feature type="domain" description="HTH cro/C1-type" evidence="1">
    <location>
        <begin position="22"/>
        <end position="76"/>
    </location>
</feature>
<proteinExistence type="predicted"/>
<evidence type="ECO:0000259" key="1">
    <source>
        <dbReference type="PROSITE" id="PS50943"/>
    </source>
</evidence>
<dbReference type="PROSITE" id="PS50943">
    <property type="entry name" value="HTH_CROC1"/>
    <property type="match status" value="1"/>
</dbReference>
<dbReference type="InterPro" id="IPR001387">
    <property type="entry name" value="Cro/C1-type_HTH"/>
</dbReference>
<dbReference type="Pfam" id="PF01381">
    <property type="entry name" value="HTH_3"/>
    <property type="match status" value="1"/>
</dbReference>
<dbReference type="Proteomes" id="UP000311713">
    <property type="component" value="Unassembled WGS sequence"/>
</dbReference>
<evidence type="ECO:0000313" key="3">
    <source>
        <dbReference type="Proteomes" id="UP000311713"/>
    </source>
</evidence>
<keyword evidence="3" id="KW-1185">Reference proteome</keyword>
<name>A0A5C4VBS3_9ACTN</name>
<dbReference type="AlphaFoldDB" id="A0A5C4VBS3"/>
<dbReference type="Gene3D" id="2.30.110.10">
    <property type="entry name" value="Electron Transport, Fmn-binding Protein, Chain A"/>
    <property type="match status" value="1"/>
</dbReference>
<dbReference type="GO" id="GO:0003677">
    <property type="term" value="F:DNA binding"/>
    <property type="evidence" value="ECO:0007669"/>
    <property type="project" value="InterPro"/>
</dbReference>
<dbReference type="Pfam" id="PF12900">
    <property type="entry name" value="Pyridox_ox_2"/>
    <property type="match status" value="1"/>
</dbReference>
<comment type="caution">
    <text evidence="2">The sequence shown here is derived from an EMBL/GenBank/DDBJ whole genome shotgun (WGS) entry which is preliminary data.</text>
</comment>
<dbReference type="CDD" id="cd00093">
    <property type="entry name" value="HTH_XRE"/>
    <property type="match status" value="1"/>
</dbReference>
<dbReference type="OrthoDB" id="7062584at2"/>
<protein>
    <submittedName>
        <fullName evidence="2">Helix-turn-helix domain-containing protein</fullName>
    </submittedName>
</protein>
<accession>A0A5C4VBS3</accession>
<organism evidence="2 3">
    <name type="scientific">Streptomyces sedi</name>
    <dbReference type="NCBI Taxonomy" id="555059"/>
    <lineage>
        <taxon>Bacteria</taxon>
        <taxon>Bacillati</taxon>
        <taxon>Actinomycetota</taxon>
        <taxon>Actinomycetes</taxon>
        <taxon>Kitasatosporales</taxon>
        <taxon>Streptomycetaceae</taxon>
        <taxon>Streptomyces</taxon>
    </lineage>
</organism>
<evidence type="ECO:0000313" key="2">
    <source>
        <dbReference type="EMBL" id="TNM33353.1"/>
    </source>
</evidence>
<dbReference type="InterPro" id="IPR010982">
    <property type="entry name" value="Lambda_DNA-bd_dom_sf"/>
</dbReference>
<dbReference type="SUPFAM" id="SSF47413">
    <property type="entry name" value="lambda repressor-like DNA-binding domains"/>
    <property type="match status" value="1"/>
</dbReference>
<gene>
    <name evidence="2" type="ORF">FH715_03030</name>
</gene>
<dbReference type="SMART" id="SM00530">
    <property type="entry name" value="HTH_XRE"/>
    <property type="match status" value="1"/>
</dbReference>
<dbReference type="InterPro" id="IPR012349">
    <property type="entry name" value="Split_barrel_FMN-bd"/>
</dbReference>
<dbReference type="InterPro" id="IPR024747">
    <property type="entry name" value="Pyridox_Oxase-rel"/>
</dbReference>
<dbReference type="EMBL" id="VDGT01000002">
    <property type="protein sequence ID" value="TNM33353.1"/>
    <property type="molecule type" value="Genomic_DNA"/>
</dbReference>
<reference evidence="2 3" key="1">
    <citation type="submission" date="2019-06" db="EMBL/GenBank/DDBJ databases">
        <title>Draft genome of Streptomyces sedi sp. JCM16909.</title>
        <authorList>
            <person name="Klykleung N."/>
            <person name="Tanasupawat S."/>
            <person name="Kudo T."/>
            <person name="Yuki M."/>
            <person name="Ohkuma M."/>
        </authorList>
    </citation>
    <scope>NUCLEOTIDE SEQUENCE [LARGE SCALE GENOMIC DNA]</scope>
    <source>
        <strain evidence="2 3">JCM 16909</strain>
    </source>
</reference>